<sequence>MKFSLIVLCAAIGALQATPDNRIINGEEAYDGQFPYIVSIRNVQEVMHICGASILDESTILTAAHCVYGVSPYVMTVIAGTISPDLGGGQERQVSYYTIHEYYNPSNLDNDIAIIKLETPLTIGPNVQPVLLPIDSIVGNMNVILSGWGMTSYPVGQSPEILQFMYMRTVELDECRKRHSTKVLDSHVCTFIADGQGVCHGDSGGPLVDTYGYQVGIVSWAIPCAVGYPDVFTRVYSFLDWIQTHRY</sequence>
<evidence type="ECO:0000256" key="3">
    <source>
        <dbReference type="ARBA" id="ARBA00022801"/>
    </source>
</evidence>
<gene>
    <name evidence="10" type="primary">LOC108562401</name>
</gene>
<feature type="chain" id="PRO_5045512581" evidence="7">
    <location>
        <begin position="18"/>
        <end position="247"/>
    </location>
</feature>
<dbReference type="InterPro" id="IPR050430">
    <property type="entry name" value="Peptidase_S1"/>
</dbReference>
<feature type="domain" description="Peptidase S1" evidence="8">
    <location>
        <begin position="23"/>
        <end position="247"/>
    </location>
</feature>
<organism evidence="9 10">
    <name type="scientific">Nicrophorus vespilloides</name>
    <name type="common">Boreal carrion beetle</name>
    <dbReference type="NCBI Taxonomy" id="110193"/>
    <lineage>
        <taxon>Eukaryota</taxon>
        <taxon>Metazoa</taxon>
        <taxon>Ecdysozoa</taxon>
        <taxon>Arthropoda</taxon>
        <taxon>Hexapoda</taxon>
        <taxon>Insecta</taxon>
        <taxon>Pterygota</taxon>
        <taxon>Neoptera</taxon>
        <taxon>Endopterygota</taxon>
        <taxon>Coleoptera</taxon>
        <taxon>Polyphaga</taxon>
        <taxon>Staphyliniformia</taxon>
        <taxon>Silphidae</taxon>
        <taxon>Nicrophorinae</taxon>
        <taxon>Nicrophorus</taxon>
    </lineage>
</organism>
<keyword evidence="3 6" id="KW-0378">Hydrolase</keyword>
<evidence type="ECO:0000259" key="8">
    <source>
        <dbReference type="PROSITE" id="PS50240"/>
    </source>
</evidence>
<dbReference type="GeneID" id="108562401"/>
<protein>
    <submittedName>
        <fullName evidence="10">Chymotrypsin-2-like</fullName>
    </submittedName>
</protein>
<dbReference type="PROSITE" id="PS00134">
    <property type="entry name" value="TRYPSIN_HIS"/>
    <property type="match status" value="1"/>
</dbReference>
<keyword evidence="5" id="KW-1015">Disulfide bond</keyword>
<keyword evidence="7" id="KW-0732">Signal</keyword>
<dbReference type="RefSeq" id="XP_017776209.1">
    <property type="nucleotide sequence ID" value="XM_017920720.1"/>
</dbReference>
<evidence type="ECO:0000256" key="6">
    <source>
        <dbReference type="RuleBase" id="RU363034"/>
    </source>
</evidence>
<accession>A0ABM1MNQ9</accession>
<reference evidence="10" key="1">
    <citation type="submission" date="2025-08" db="UniProtKB">
        <authorList>
            <consortium name="RefSeq"/>
        </authorList>
    </citation>
    <scope>IDENTIFICATION</scope>
    <source>
        <tissue evidence="10">Whole Larva</tissue>
    </source>
</reference>
<dbReference type="InterPro" id="IPR033116">
    <property type="entry name" value="TRYPSIN_SER"/>
</dbReference>
<dbReference type="PROSITE" id="PS00135">
    <property type="entry name" value="TRYPSIN_SER"/>
    <property type="match status" value="1"/>
</dbReference>
<dbReference type="InterPro" id="IPR043504">
    <property type="entry name" value="Peptidase_S1_PA_chymotrypsin"/>
</dbReference>
<dbReference type="PANTHER" id="PTHR24276">
    <property type="entry name" value="POLYSERASE-RELATED"/>
    <property type="match status" value="1"/>
</dbReference>
<proteinExistence type="inferred from homology"/>
<dbReference type="SUPFAM" id="SSF50494">
    <property type="entry name" value="Trypsin-like serine proteases"/>
    <property type="match status" value="1"/>
</dbReference>
<dbReference type="CDD" id="cd00190">
    <property type="entry name" value="Tryp_SPc"/>
    <property type="match status" value="1"/>
</dbReference>
<evidence type="ECO:0000256" key="1">
    <source>
        <dbReference type="ARBA" id="ARBA00007664"/>
    </source>
</evidence>
<evidence type="ECO:0000256" key="5">
    <source>
        <dbReference type="ARBA" id="ARBA00023157"/>
    </source>
</evidence>
<keyword evidence="9" id="KW-1185">Reference proteome</keyword>
<dbReference type="InterPro" id="IPR009003">
    <property type="entry name" value="Peptidase_S1_PA"/>
</dbReference>
<keyword evidence="4 6" id="KW-0720">Serine protease</keyword>
<dbReference type="InterPro" id="IPR018114">
    <property type="entry name" value="TRYPSIN_HIS"/>
</dbReference>
<dbReference type="SMART" id="SM00020">
    <property type="entry name" value="Tryp_SPc"/>
    <property type="match status" value="1"/>
</dbReference>
<evidence type="ECO:0000256" key="7">
    <source>
        <dbReference type="SAM" id="SignalP"/>
    </source>
</evidence>
<feature type="signal peptide" evidence="7">
    <location>
        <begin position="1"/>
        <end position="17"/>
    </location>
</feature>
<dbReference type="PRINTS" id="PR00722">
    <property type="entry name" value="CHYMOTRYPSIN"/>
</dbReference>
<dbReference type="Gene3D" id="2.40.10.10">
    <property type="entry name" value="Trypsin-like serine proteases"/>
    <property type="match status" value="1"/>
</dbReference>
<dbReference type="Proteomes" id="UP000695000">
    <property type="component" value="Unplaced"/>
</dbReference>
<evidence type="ECO:0000256" key="2">
    <source>
        <dbReference type="ARBA" id="ARBA00022670"/>
    </source>
</evidence>
<evidence type="ECO:0000313" key="9">
    <source>
        <dbReference type="Proteomes" id="UP000695000"/>
    </source>
</evidence>
<comment type="similarity">
    <text evidence="1">Belongs to the peptidase S1 family.</text>
</comment>
<keyword evidence="2 6" id="KW-0645">Protease</keyword>
<dbReference type="PANTHER" id="PTHR24276:SF98">
    <property type="entry name" value="FI18310P1-RELATED"/>
    <property type="match status" value="1"/>
</dbReference>
<dbReference type="InterPro" id="IPR001314">
    <property type="entry name" value="Peptidase_S1A"/>
</dbReference>
<evidence type="ECO:0000313" key="10">
    <source>
        <dbReference type="RefSeq" id="XP_017776209.1"/>
    </source>
</evidence>
<dbReference type="InterPro" id="IPR001254">
    <property type="entry name" value="Trypsin_dom"/>
</dbReference>
<name>A0ABM1MNQ9_NICVS</name>
<dbReference type="Pfam" id="PF00089">
    <property type="entry name" value="Trypsin"/>
    <property type="match status" value="1"/>
</dbReference>
<evidence type="ECO:0000256" key="4">
    <source>
        <dbReference type="ARBA" id="ARBA00022825"/>
    </source>
</evidence>
<dbReference type="PROSITE" id="PS50240">
    <property type="entry name" value="TRYPSIN_DOM"/>
    <property type="match status" value="1"/>
</dbReference>